<dbReference type="EMBL" id="CAKKLH010000112">
    <property type="protein sequence ID" value="CAH0103403.1"/>
    <property type="molecule type" value="Genomic_DNA"/>
</dbReference>
<evidence type="ECO:0000313" key="3">
    <source>
        <dbReference type="EMBL" id="CAH0103403.1"/>
    </source>
</evidence>
<accession>A0A8J2RFD1</accession>
<keyword evidence="2" id="KW-0812">Transmembrane</keyword>
<organism evidence="3 4">
    <name type="scientific">Daphnia galeata</name>
    <dbReference type="NCBI Taxonomy" id="27404"/>
    <lineage>
        <taxon>Eukaryota</taxon>
        <taxon>Metazoa</taxon>
        <taxon>Ecdysozoa</taxon>
        <taxon>Arthropoda</taxon>
        <taxon>Crustacea</taxon>
        <taxon>Branchiopoda</taxon>
        <taxon>Diplostraca</taxon>
        <taxon>Cladocera</taxon>
        <taxon>Anomopoda</taxon>
        <taxon>Daphniidae</taxon>
        <taxon>Daphnia</taxon>
    </lineage>
</organism>
<evidence type="ECO:0000256" key="1">
    <source>
        <dbReference type="SAM" id="MobiDB-lite"/>
    </source>
</evidence>
<evidence type="ECO:0000256" key="2">
    <source>
        <dbReference type="SAM" id="Phobius"/>
    </source>
</evidence>
<protein>
    <submittedName>
        <fullName evidence="3">Uncharacterized protein</fullName>
    </submittedName>
</protein>
<feature type="transmembrane region" description="Helical" evidence="2">
    <location>
        <begin position="161"/>
        <end position="180"/>
    </location>
</feature>
<dbReference type="AlphaFoldDB" id="A0A8J2RFD1"/>
<dbReference type="OrthoDB" id="6343318at2759"/>
<feature type="transmembrane region" description="Helical" evidence="2">
    <location>
        <begin position="128"/>
        <end position="149"/>
    </location>
</feature>
<gene>
    <name evidence="3" type="ORF">DGAL_LOCUS5977</name>
</gene>
<name>A0A8J2RFD1_9CRUS</name>
<evidence type="ECO:0000313" key="4">
    <source>
        <dbReference type="Proteomes" id="UP000789390"/>
    </source>
</evidence>
<dbReference type="Proteomes" id="UP000789390">
    <property type="component" value="Unassembled WGS sequence"/>
</dbReference>
<keyword evidence="2" id="KW-0472">Membrane</keyword>
<proteinExistence type="predicted"/>
<comment type="caution">
    <text evidence="3">The sequence shown here is derived from an EMBL/GenBank/DDBJ whole genome shotgun (WGS) entry which is preliminary data.</text>
</comment>
<feature type="region of interest" description="Disordered" evidence="1">
    <location>
        <begin position="1"/>
        <end position="22"/>
    </location>
</feature>
<reference evidence="3" key="1">
    <citation type="submission" date="2021-11" db="EMBL/GenBank/DDBJ databases">
        <authorList>
            <person name="Schell T."/>
        </authorList>
    </citation>
    <scope>NUCLEOTIDE SEQUENCE</scope>
    <source>
        <strain evidence="3">M5</strain>
    </source>
</reference>
<sequence length="237" mass="26221">MIGAMPAVAVRHERQKQHRQTGAAFGTSRDTLFSNGVSTHHIRRSSRPVRPNHLPLGNRQRMCSSTSSVSSIVTPSYLSPVPLSSSASTCATPINTTLMTPRQMREPLTAEEMATDYCCYGKTWQFPLLHVIVISLIIGITLMIVGLVQLKPNADSEAKKYLFLGSAAVCFVVGFISLAVRAVRRYQFRRCGTAQSMRRSILRDESGYSFCELDDTQDRDTPVDSIALLHQRGFATP</sequence>
<keyword evidence="4" id="KW-1185">Reference proteome</keyword>
<keyword evidence="2" id="KW-1133">Transmembrane helix</keyword>
<feature type="region of interest" description="Disordered" evidence="1">
    <location>
        <begin position="39"/>
        <end position="61"/>
    </location>
</feature>